<evidence type="ECO:0000256" key="9">
    <source>
        <dbReference type="ARBA" id="ARBA00023136"/>
    </source>
</evidence>
<dbReference type="EMBL" id="AM747720">
    <property type="protein sequence ID" value="CAR51454.1"/>
    <property type="molecule type" value="Genomic_DNA"/>
</dbReference>
<keyword evidence="7" id="KW-0406">Ion transport</keyword>
<keyword evidence="8" id="KW-0626">Porin</keyword>
<dbReference type="GO" id="GO:0046930">
    <property type="term" value="C:pore complex"/>
    <property type="evidence" value="ECO:0007669"/>
    <property type="project" value="UniProtKB-KW"/>
</dbReference>
<dbReference type="PANTHER" id="PTHR34501:SF9">
    <property type="entry name" value="MAJOR OUTER MEMBRANE PROTEIN P.IA"/>
    <property type="match status" value="1"/>
</dbReference>
<dbReference type="SUPFAM" id="SSF56935">
    <property type="entry name" value="Porins"/>
    <property type="match status" value="1"/>
</dbReference>
<evidence type="ECO:0000256" key="5">
    <source>
        <dbReference type="ARBA" id="ARBA00022692"/>
    </source>
</evidence>
<evidence type="ECO:0000256" key="8">
    <source>
        <dbReference type="ARBA" id="ARBA00023114"/>
    </source>
</evidence>
<keyword evidence="5" id="KW-0812">Transmembrane</keyword>
<dbReference type="InterPro" id="IPR050298">
    <property type="entry name" value="Gram-neg_bact_OMP"/>
</dbReference>
<dbReference type="AlphaFoldDB" id="B4EDN4"/>
<dbReference type="Proteomes" id="UP000001035">
    <property type="component" value="Chromosome 1"/>
</dbReference>
<feature type="domain" description="Porin" evidence="11">
    <location>
        <begin position="7"/>
        <end position="335"/>
    </location>
</feature>
<dbReference type="GO" id="GO:0015288">
    <property type="term" value="F:porin activity"/>
    <property type="evidence" value="ECO:0007669"/>
    <property type="project" value="UniProtKB-KW"/>
</dbReference>
<gene>
    <name evidence="12" type="ORF">BCAL1154</name>
</gene>
<evidence type="ECO:0000256" key="6">
    <source>
        <dbReference type="ARBA" id="ARBA00022729"/>
    </source>
</evidence>
<keyword evidence="4" id="KW-1134">Transmembrane beta strand</keyword>
<evidence type="ECO:0000256" key="10">
    <source>
        <dbReference type="ARBA" id="ARBA00023237"/>
    </source>
</evidence>
<dbReference type="eggNOG" id="COG3203">
    <property type="taxonomic scope" value="Bacteria"/>
</dbReference>
<dbReference type="InterPro" id="IPR002299">
    <property type="entry name" value="Porin_Neis"/>
</dbReference>
<evidence type="ECO:0000256" key="7">
    <source>
        <dbReference type="ARBA" id="ARBA00023065"/>
    </source>
</evidence>
<dbReference type="Pfam" id="PF13609">
    <property type="entry name" value="Porin_4"/>
    <property type="match status" value="1"/>
</dbReference>
<keyword evidence="13" id="KW-1185">Reference proteome</keyword>
<protein>
    <submittedName>
        <fullName evidence="12">Outer membrane porin</fullName>
    </submittedName>
</protein>
<name>B4EDN4_BURCJ</name>
<dbReference type="PANTHER" id="PTHR34501">
    <property type="entry name" value="PROTEIN YDDL-RELATED"/>
    <property type="match status" value="1"/>
</dbReference>
<evidence type="ECO:0000256" key="1">
    <source>
        <dbReference type="ARBA" id="ARBA00004571"/>
    </source>
</evidence>
<dbReference type="PRINTS" id="PR00184">
    <property type="entry name" value="NEISSPPORIN"/>
</dbReference>
<keyword evidence="6" id="KW-0732">Signal</keyword>
<dbReference type="Gene3D" id="2.40.160.10">
    <property type="entry name" value="Porin"/>
    <property type="match status" value="1"/>
</dbReference>
<reference evidence="12 13" key="1">
    <citation type="journal article" date="2009" name="J. Bacteriol.">
        <title>The genome of Burkholderia cenocepacia J2315, an epidemic pathogen of cystic fibrosis patients.</title>
        <authorList>
            <person name="Holden M.T."/>
            <person name="Seth-Smith H.M."/>
            <person name="Crossman L.C."/>
            <person name="Sebaihia M."/>
            <person name="Bentley S.D."/>
            <person name="Cerdeno-Tarraga A.M."/>
            <person name="Thomson N.R."/>
            <person name="Bason N."/>
            <person name="Quail M.A."/>
            <person name="Sharp S."/>
            <person name="Cherevach I."/>
            <person name="Churcher C."/>
            <person name="Goodhead I."/>
            <person name="Hauser H."/>
            <person name="Holroyd N."/>
            <person name="Mungall K."/>
            <person name="Scott P."/>
            <person name="Walker D."/>
            <person name="White B."/>
            <person name="Rose H."/>
            <person name="Iversen P."/>
            <person name="Mil-Homens D."/>
            <person name="Rocha E.P."/>
            <person name="Fialho A.M."/>
            <person name="Baldwin A."/>
            <person name="Dowson C."/>
            <person name="Barrell B.G."/>
            <person name="Govan J.R."/>
            <person name="Vandamme P."/>
            <person name="Hart C.A."/>
            <person name="Mahenthiralingam E."/>
            <person name="Parkhill J."/>
        </authorList>
    </citation>
    <scope>NUCLEOTIDE SEQUENCE [LARGE SCALE GENOMIC DNA]</scope>
    <source>
        <strain evidence="13">ATCC BAA-245 / DSM 16553 / LMG 16656 / NCTC 13227 / J2315 / CF5610</strain>
    </source>
</reference>
<dbReference type="RefSeq" id="WP_006481808.1">
    <property type="nucleotide sequence ID" value="NC_011000.1"/>
</dbReference>
<dbReference type="GO" id="GO:0009279">
    <property type="term" value="C:cell outer membrane"/>
    <property type="evidence" value="ECO:0007669"/>
    <property type="project" value="UniProtKB-SubCell"/>
</dbReference>
<dbReference type="InterPro" id="IPR023614">
    <property type="entry name" value="Porin_dom_sf"/>
</dbReference>
<comment type="subcellular location">
    <subcellularLocation>
        <location evidence="1">Cell outer membrane</location>
        <topology evidence="1">Multi-pass membrane protein</topology>
    </subcellularLocation>
</comment>
<evidence type="ECO:0000256" key="4">
    <source>
        <dbReference type="ARBA" id="ARBA00022452"/>
    </source>
</evidence>
<organism evidence="12 13">
    <name type="scientific">Burkholderia cenocepacia (strain ATCC BAA-245 / DSM 16553 / LMG 16656 / NCTC 13227 / J2315 / CF5610)</name>
    <name type="common">Burkholderia cepacia (strain J2315)</name>
    <dbReference type="NCBI Taxonomy" id="216591"/>
    <lineage>
        <taxon>Bacteria</taxon>
        <taxon>Pseudomonadati</taxon>
        <taxon>Pseudomonadota</taxon>
        <taxon>Betaproteobacteria</taxon>
        <taxon>Burkholderiales</taxon>
        <taxon>Burkholderiaceae</taxon>
        <taxon>Burkholderia</taxon>
        <taxon>Burkholderia cepacia complex</taxon>
    </lineage>
</organism>
<dbReference type="GO" id="GO:0006811">
    <property type="term" value="P:monoatomic ion transport"/>
    <property type="evidence" value="ECO:0007669"/>
    <property type="project" value="UniProtKB-KW"/>
</dbReference>
<evidence type="ECO:0000256" key="2">
    <source>
        <dbReference type="ARBA" id="ARBA00011233"/>
    </source>
</evidence>
<evidence type="ECO:0000313" key="13">
    <source>
        <dbReference type="Proteomes" id="UP000001035"/>
    </source>
</evidence>
<dbReference type="BioCyc" id="BCEN216591:G1G1V-1276-MONOMER"/>
<keyword evidence="3" id="KW-0813">Transport</keyword>
<accession>B4EDN4</accession>
<comment type="subunit">
    <text evidence="2">Homotrimer.</text>
</comment>
<dbReference type="CDD" id="cd00342">
    <property type="entry name" value="gram_neg_porins"/>
    <property type="match status" value="1"/>
</dbReference>
<sequence length="364" mass="37870">MKIKWSAAGLVAASGLAYGQSSVTLYGIVDTGVSYYNHATAHGGSWVGMPVLTGELPSRFGFRGREDLGGGYHAFFVLESGFQPGTGALNYGGRLFGRQANVGVGSDDGALTLGRQMNMTTYALAKADVIGPSIHSLYVFDGYLPNARSDNAIGYLGRFRGITVGATYSFGRDAAGPAGPGATNCAGQVPGDILACRQYTALVAYDTASFGVAASYDVMRGGTGASAPLNRNAYTATRNIVDGYLVTGPVKVGIGWIRNNMAAATHLQSDIFFAGATYSSTPALSIDAQGVRYLQRGRDEGAHSAQSTLLVARANYALSKRTIAYTSLGYMFNSKLAENSVAAGGTVGTGMNQLGAMVGLQQKF</sequence>
<keyword evidence="10" id="KW-0998">Cell outer membrane</keyword>
<dbReference type="KEGG" id="bcj:BCAL1154"/>
<proteinExistence type="predicted"/>
<dbReference type="InterPro" id="IPR033900">
    <property type="entry name" value="Gram_neg_porin_domain"/>
</dbReference>
<evidence type="ECO:0000256" key="3">
    <source>
        <dbReference type="ARBA" id="ARBA00022448"/>
    </source>
</evidence>
<keyword evidence="9" id="KW-0472">Membrane</keyword>
<evidence type="ECO:0000313" key="12">
    <source>
        <dbReference type="EMBL" id="CAR51454.1"/>
    </source>
</evidence>
<evidence type="ECO:0000259" key="11">
    <source>
        <dbReference type="Pfam" id="PF13609"/>
    </source>
</evidence>
<dbReference type="HOGENOM" id="CLU_038238_2_0_4"/>